<dbReference type="GO" id="GO:0046872">
    <property type="term" value="F:metal ion binding"/>
    <property type="evidence" value="ECO:0007669"/>
    <property type="project" value="UniProtKB-KW"/>
</dbReference>
<keyword evidence="5" id="KW-0378">Hydrolase</keyword>
<evidence type="ECO:0000256" key="4">
    <source>
        <dbReference type="ARBA" id="ARBA00022842"/>
    </source>
</evidence>
<gene>
    <name evidence="5" type="ORF">G4H13_12030</name>
</gene>
<reference evidence="5" key="1">
    <citation type="submission" date="2020-02" db="EMBL/GenBank/DDBJ databases">
        <title>A new Streptomyces sp. for controlling soil-borne diseases.</title>
        <authorList>
            <person name="Li X."/>
            <person name="Tian Y."/>
            <person name="Gao K."/>
        </authorList>
    </citation>
    <scope>NUCLEOTIDE SEQUENCE [LARGE SCALE GENOMIC DNA]</scope>
    <source>
        <strain evidence="5">0250</strain>
    </source>
</reference>
<dbReference type="InterPro" id="IPR023214">
    <property type="entry name" value="HAD_sf"/>
</dbReference>
<dbReference type="RefSeq" id="WP_164426503.1">
    <property type="nucleotide sequence ID" value="NZ_JAAIKT010000010.1"/>
</dbReference>
<comment type="similarity">
    <text evidence="2">Belongs to the HAD-like hydrolase superfamily. CbbY/CbbZ/Gph/YieH family.</text>
</comment>
<evidence type="ECO:0000256" key="3">
    <source>
        <dbReference type="ARBA" id="ARBA00022723"/>
    </source>
</evidence>
<dbReference type="GO" id="GO:0016787">
    <property type="term" value="F:hydrolase activity"/>
    <property type="evidence" value="ECO:0007669"/>
    <property type="project" value="UniProtKB-KW"/>
</dbReference>
<dbReference type="PRINTS" id="PR00413">
    <property type="entry name" value="HADHALOGNASE"/>
</dbReference>
<comment type="cofactor">
    <cofactor evidence="1">
        <name>Mg(2+)</name>
        <dbReference type="ChEBI" id="CHEBI:18420"/>
    </cofactor>
</comment>
<sequence length="228" mass="24603">MTDSLKLVIFDLDGVLVDTQDAENGALTHLAHMIGLALTEDEAKVLFSGKKIQDCIDVIEEMAHAACPDGAMAIVRRKCEELVGPSLEPIDGVRYALDEIQVTKCVASNSPRDIIEQRLQAAGIAHIFDGKIFSAYEAGAWKPDPTLFQWAADSCGFSKEECVVIEDSSVGVDAALAAGIRVLLYVPDPSKEPLPYAVTPFSSMWKLPAILQHSLTDTALYPVSGETL</sequence>
<evidence type="ECO:0000256" key="2">
    <source>
        <dbReference type="ARBA" id="ARBA00006171"/>
    </source>
</evidence>
<dbReference type="InterPro" id="IPR036412">
    <property type="entry name" value="HAD-like_sf"/>
</dbReference>
<dbReference type="InterPro" id="IPR006439">
    <property type="entry name" value="HAD-SF_hydro_IA"/>
</dbReference>
<dbReference type="EMBL" id="JAAIKT010000010">
    <property type="protein sequence ID" value="NEW71104.1"/>
    <property type="molecule type" value="Genomic_DNA"/>
</dbReference>
<comment type="caution">
    <text evidence="5">The sequence shown here is derived from an EMBL/GenBank/DDBJ whole genome shotgun (WGS) entry which is preliminary data.</text>
</comment>
<evidence type="ECO:0000313" key="5">
    <source>
        <dbReference type="EMBL" id="NEW71104.1"/>
    </source>
</evidence>
<name>A0A6G4AE49_9ACTN</name>
<dbReference type="PANTHER" id="PTHR46193:SF10">
    <property type="entry name" value="6-PHOSPHOGLUCONATE PHOSPHATASE"/>
    <property type="match status" value="1"/>
</dbReference>
<dbReference type="AlphaFoldDB" id="A0A6G4AE49"/>
<dbReference type="Proteomes" id="UP000476310">
    <property type="component" value="Unassembled WGS sequence"/>
</dbReference>
<dbReference type="Gene3D" id="3.40.50.1000">
    <property type="entry name" value="HAD superfamily/HAD-like"/>
    <property type="match status" value="1"/>
</dbReference>
<dbReference type="SFLD" id="SFLDS00003">
    <property type="entry name" value="Haloacid_Dehalogenase"/>
    <property type="match status" value="1"/>
</dbReference>
<dbReference type="InterPro" id="IPR051600">
    <property type="entry name" value="Beta-PGM-like"/>
</dbReference>
<evidence type="ECO:0000256" key="1">
    <source>
        <dbReference type="ARBA" id="ARBA00001946"/>
    </source>
</evidence>
<dbReference type="NCBIfam" id="TIGR01509">
    <property type="entry name" value="HAD-SF-IA-v3"/>
    <property type="match status" value="1"/>
</dbReference>
<keyword evidence="6" id="KW-1185">Reference proteome</keyword>
<proteinExistence type="inferred from homology"/>
<keyword evidence="4" id="KW-0460">Magnesium</keyword>
<dbReference type="InterPro" id="IPR023198">
    <property type="entry name" value="PGP-like_dom2"/>
</dbReference>
<dbReference type="Gene3D" id="1.10.150.240">
    <property type="entry name" value="Putative phosphatase, domain 2"/>
    <property type="match status" value="1"/>
</dbReference>
<dbReference type="Pfam" id="PF13419">
    <property type="entry name" value="HAD_2"/>
    <property type="match status" value="1"/>
</dbReference>
<dbReference type="SUPFAM" id="SSF56784">
    <property type="entry name" value="HAD-like"/>
    <property type="match status" value="1"/>
</dbReference>
<dbReference type="SFLD" id="SFLDG01129">
    <property type="entry name" value="C1.5:_HAD__Beta-PGM__Phosphata"/>
    <property type="match status" value="1"/>
</dbReference>
<dbReference type="InterPro" id="IPR041492">
    <property type="entry name" value="HAD_2"/>
</dbReference>
<evidence type="ECO:0000313" key="6">
    <source>
        <dbReference type="Proteomes" id="UP000476310"/>
    </source>
</evidence>
<accession>A0A6G4AE49</accession>
<keyword evidence="3" id="KW-0479">Metal-binding</keyword>
<dbReference type="PANTHER" id="PTHR46193">
    <property type="entry name" value="6-PHOSPHOGLUCONATE PHOSPHATASE"/>
    <property type="match status" value="1"/>
</dbReference>
<organism evidence="5 6">
    <name type="scientific">Streptomyces rhizosphaericus</name>
    <dbReference type="NCBI Taxonomy" id="114699"/>
    <lineage>
        <taxon>Bacteria</taxon>
        <taxon>Bacillati</taxon>
        <taxon>Actinomycetota</taxon>
        <taxon>Actinomycetes</taxon>
        <taxon>Kitasatosporales</taxon>
        <taxon>Streptomycetaceae</taxon>
        <taxon>Streptomyces</taxon>
        <taxon>Streptomyces violaceusniger group</taxon>
    </lineage>
</organism>
<protein>
    <submittedName>
        <fullName evidence="5">HAD-IA family hydrolase</fullName>
    </submittedName>
</protein>